<keyword evidence="5" id="KW-0378">Hydrolase</keyword>
<dbReference type="NCBIfam" id="TIGR04476">
    <property type="entry name" value="exosort_XrtN"/>
    <property type="match status" value="1"/>
</dbReference>
<dbReference type="GO" id="GO:0008233">
    <property type="term" value="F:peptidase activity"/>
    <property type="evidence" value="ECO:0007669"/>
    <property type="project" value="UniProtKB-KW"/>
</dbReference>
<dbReference type="Proteomes" id="UP000014174">
    <property type="component" value="Unassembled WGS sequence"/>
</dbReference>
<feature type="transmembrane region" description="Helical" evidence="8">
    <location>
        <begin position="230"/>
        <end position="253"/>
    </location>
</feature>
<comment type="subcellular location">
    <subcellularLocation>
        <location evidence="1">Cell membrane</location>
        <topology evidence="1">Multi-pass membrane protein</topology>
    </subcellularLocation>
</comment>
<dbReference type="OrthoDB" id="783041at2"/>
<evidence type="ECO:0000256" key="5">
    <source>
        <dbReference type="ARBA" id="ARBA00022801"/>
    </source>
</evidence>
<proteinExistence type="predicted"/>
<evidence type="ECO:0000256" key="8">
    <source>
        <dbReference type="SAM" id="Phobius"/>
    </source>
</evidence>
<dbReference type="NCBIfam" id="TIGR04178">
    <property type="entry name" value="exo_archaeo"/>
    <property type="match status" value="1"/>
</dbReference>
<evidence type="ECO:0000256" key="4">
    <source>
        <dbReference type="ARBA" id="ARBA00022692"/>
    </source>
</evidence>
<keyword evidence="6 8" id="KW-1133">Transmembrane helix</keyword>
<accession>R9GPC8</accession>
<reference evidence="9 10" key="1">
    <citation type="journal article" date="2013" name="Genome Announc.">
        <title>Draft Genome Sequence of Arcticibacter svalbardensis Strain MN12-7T, a Member of the Family Sphingobacteriaceae Isolated from an Arctic Soil Sample.</title>
        <authorList>
            <person name="Shivaji S."/>
            <person name="Ara S."/>
            <person name="Prasad S."/>
            <person name="Manasa B.P."/>
            <person name="Begum Z."/>
            <person name="Singh A."/>
            <person name="Kumar Pinnaka A."/>
        </authorList>
    </citation>
    <scope>NUCLEOTIDE SEQUENCE [LARGE SCALE GENOMIC DNA]</scope>
    <source>
        <strain evidence="9 10">MN12-7</strain>
    </source>
</reference>
<dbReference type="RefSeq" id="WP_016196405.1">
    <property type="nucleotide sequence ID" value="NZ_AQPN01000107.1"/>
</dbReference>
<dbReference type="eggNOG" id="ENOG5030AZ9">
    <property type="taxonomic scope" value="Bacteria"/>
</dbReference>
<evidence type="ECO:0008006" key="11">
    <source>
        <dbReference type="Google" id="ProtNLM"/>
    </source>
</evidence>
<feature type="transmembrane region" description="Helical" evidence="8">
    <location>
        <begin position="273"/>
        <end position="293"/>
    </location>
</feature>
<dbReference type="Pfam" id="PF09721">
    <property type="entry name" value="Exosortase_EpsH"/>
    <property type="match status" value="1"/>
</dbReference>
<gene>
    <name evidence="9" type="ORF">ADIARSV_3176</name>
</gene>
<feature type="transmembrane region" description="Helical" evidence="8">
    <location>
        <begin position="131"/>
        <end position="149"/>
    </location>
</feature>
<dbReference type="InterPro" id="IPR026392">
    <property type="entry name" value="Exo/Archaeosortase_dom"/>
</dbReference>
<evidence type="ECO:0000313" key="9">
    <source>
        <dbReference type="EMBL" id="EOR93667.1"/>
    </source>
</evidence>
<evidence type="ECO:0000256" key="2">
    <source>
        <dbReference type="ARBA" id="ARBA00022475"/>
    </source>
</evidence>
<keyword evidence="10" id="KW-1185">Reference proteome</keyword>
<dbReference type="STRING" id="1150600.ADIARSV_3176"/>
<feature type="transmembrane region" description="Helical" evidence="8">
    <location>
        <begin position="7"/>
        <end position="27"/>
    </location>
</feature>
<feature type="transmembrane region" description="Helical" evidence="8">
    <location>
        <begin position="33"/>
        <end position="51"/>
    </location>
</feature>
<dbReference type="GO" id="GO:0006508">
    <property type="term" value="P:proteolysis"/>
    <property type="evidence" value="ECO:0007669"/>
    <property type="project" value="UniProtKB-KW"/>
</dbReference>
<dbReference type="InterPro" id="IPR031006">
    <property type="entry name" value="Exosort_XrtN"/>
</dbReference>
<evidence type="ECO:0000256" key="7">
    <source>
        <dbReference type="ARBA" id="ARBA00023136"/>
    </source>
</evidence>
<feature type="transmembrane region" description="Helical" evidence="8">
    <location>
        <begin position="169"/>
        <end position="187"/>
    </location>
</feature>
<evidence type="ECO:0000256" key="1">
    <source>
        <dbReference type="ARBA" id="ARBA00004651"/>
    </source>
</evidence>
<name>R9GPC8_9SPHI</name>
<organism evidence="9 10">
    <name type="scientific">Arcticibacter svalbardensis MN12-7</name>
    <dbReference type="NCBI Taxonomy" id="1150600"/>
    <lineage>
        <taxon>Bacteria</taxon>
        <taxon>Pseudomonadati</taxon>
        <taxon>Bacteroidota</taxon>
        <taxon>Sphingobacteriia</taxon>
        <taxon>Sphingobacteriales</taxon>
        <taxon>Sphingobacteriaceae</taxon>
        <taxon>Arcticibacter</taxon>
    </lineage>
</organism>
<protein>
    <recommendedName>
        <fullName evidence="11">Exosortase N</fullName>
    </recommendedName>
</protein>
<keyword evidence="3" id="KW-0645">Protease</keyword>
<evidence type="ECO:0000313" key="10">
    <source>
        <dbReference type="Proteomes" id="UP000014174"/>
    </source>
</evidence>
<dbReference type="InterPro" id="IPR019127">
    <property type="entry name" value="Exosortase"/>
</dbReference>
<comment type="caution">
    <text evidence="9">The sequence shown here is derived from an EMBL/GenBank/DDBJ whole genome shotgun (WGS) entry which is preliminary data.</text>
</comment>
<dbReference type="GO" id="GO:0005886">
    <property type="term" value="C:plasma membrane"/>
    <property type="evidence" value="ECO:0007669"/>
    <property type="project" value="UniProtKB-SubCell"/>
</dbReference>
<keyword evidence="4 8" id="KW-0812">Transmembrane</keyword>
<sequence length="437" mass="49463">MISLKLSFSYPAIAGYLLSLLYFMLIIGAMNSYYLWNANLFIGLLLAPYICSFNMGKFSIRYLIPAVVFIVLALFIPVRTTVFIALLFSFLFFLENYIGTTSSMLLFLLLLISPIFNYLSNVIGFPIRLYLSDFAAIILGWAGSHTQAYGNIIVQGNNEFAVDQACAGLNMLATSLIICLFIIAYYQKRTNKRFSFVRILTLLVITTGLNMICNLIRIVLLVQFKIPAESIYHDLIGILCLLVYVMIPLMLLIKRASGIAVEKHLINIKPFVIRYPILHLLLLTTALFVALNLKRMDQIAPSIQSINLEGYQKNVLSNGILKFENHEGLVYLKSGAFYAADHDPMVCWRGSGYTFKSIKKTIIGSIVVYTGILEKGGDKIYSSWWFDNGKIKTINQFNWRWRAAKGERNFYLVNVNARNASSLKRITTSLLSKNLNL</sequence>
<feature type="transmembrane region" description="Helical" evidence="8">
    <location>
        <begin position="97"/>
        <end position="119"/>
    </location>
</feature>
<feature type="transmembrane region" description="Helical" evidence="8">
    <location>
        <begin position="63"/>
        <end position="91"/>
    </location>
</feature>
<keyword evidence="7 8" id="KW-0472">Membrane</keyword>
<evidence type="ECO:0000256" key="3">
    <source>
        <dbReference type="ARBA" id="ARBA00022670"/>
    </source>
</evidence>
<dbReference type="EMBL" id="AQPN01000107">
    <property type="protein sequence ID" value="EOR93667.1"/>
    <property type="molecule type" value="Genomic_DNA"/>
</dbReference>
<feature type="transmembrane region" description="Helical" evidence="8">
    <location>
        <begin position="199"/>
        <end position="224"/>
    </location>
</feature>
<evidence type="ECO:0000256" key="6">
    <source>
        <dbReference type="ARBA" id="ARBA00022989"/>
    </source>
</evidence>
<keyword evidence="2" id="KW-1003">Cell membrane</keyword>
<dbReference type="AlphaFoldDB" id="R9GPC8"/>